<feature type="non-terminal residue" evidence="1">
    <location>
        <position position="1"/>
    </location>
</feature>
<evidence type="ECO:0008006" key="3">
    <source>
        <dbReference type="Google" id="ProtNLM"/>
    </source>
</evidence>
<name>A0A9X4IRZ4_9FLAO</name>
<dbReference type="Proteomes" id="UP001149303">
    <property type="component" value="Unassembled WGS sequence"/>
</dbReference>
<organism evidence="1 2">
    <name type="scientific">Tenacibaculum larymnensis</name>
    <dbReference type="NCBI Taxonomy" id="2878201"/>
    <lineage>
        <taxon>Bacteria</taxon>
        <taxon>Pseudomonadati</taxon>
        <taxon>Bacteroidota</taxon>
        <taxon>Flavobacteriia</taxon>
        <taxon>Flavobacteriales</taxon>
        <taxon>Flavobacteriaceae</taxon>
        <taxon>Tenacibaculum</taxon>
    </lineage>
</organism>
<protein>
    <recommendedName>
        <fullName evidence="3">RHS repeat-associated core domain-containing protein</fullName>
    </recommendedName>
</protein>
<evidence type="ECO:0000313" key="1">
    <source>
        <dbReference type="EMBL" id="MDE1208452.1"/>
    </source>
</evidence>
<dbReference type="PROSITE" id="PS00018">
    <property type="entry name" value="EF_HAND_1"/>
    <property type="match status" value="1"/>
</dbReference>
<dbReference type="NCBIfam" id="TIGR01643">
    <property type="entry name" value="YD_repeat_2x"/>
    <property type="match status" value="1"/>
</dbReference>
<sequence length="569" mass="63874">FSINYNKPQNGATALFNGNISETSWSTLNTDTSTKTYSYNYDALDRLVSAIDNTGRYNLQNVTYDKMGNILTLNRNGYQGGSVFTDMDKLVYTYNNGNQLVKLLDNGNDNYGFKDGRDASIEYTYDANGNLTKNLNKDITSVSYNHLNMPTEIKLNNSDTQKVRFIYAADRTKIRKIKNENGSETITDYAGNYIYENGDLKQFYHSEGYVEPNGSNFEYVYQYKDIWKNVRLTYADTNNDGTITQSEIRREQNYYPGGLEHVGYNGNKVGVMSNFKTYQSQEFNEDLDLDVHEWKYRMSDPAEVRFWQIDPLAEDYVYNSTYAFQENKFGLGTELEGKELKEWFNSLFDNGGNYEAVSTQTTQSVKSSNNLGDATCTIGCHNVQFTGERVDLAGIVRDAVGEAGLGATMLDAGTDAFGKASFFGKYSSPIALGAAGISIFADSQSESTSGEFAANTIQTTIETAVGLKSPALSIGLHINFQDAKAQDGLTNLSNGRMSNAYSSSQKQIQSYLKKNFSNKSTTNNGNSYKGGNKFDYALYYMFTFQWGKLDDIKEHSRNHVEQQKKNNNE</sequence>
<dbReference type="InterPro" id="IPR018247">
    <property type="entry name" value="EF_Hand_1_Ca_BS"/>
</dbReference>
<accession>A0A9X4IRZ4</accession>
<evidence type="ECO:0000313" key="2">
    <source>
        <dbReference type="Proteomes" id="UP001149303"/>
    </source>
</evidence>
<dbReference type="Gene3D" id="2.180.10.10">
    <property type="entry name" value="RHS repeat-associated core"/>
    <property type="match status" value="1"/>
</dbReference>
<dbReference type="AlphaFoldDB" id="A0A9X4IRZ4"/>
<keyword evidence="2" id="KW-1185">Reference proteome</keyword>
<comment type="caution">
    <text evidence="1">The sequence shown here is derived from an EMBL/GenBank/DDBJ whole genome shotgun (WGS) entry which is preliminary data.</text>
</comment>
<dbReference type="RefSeq" id="WP_420802999.1">
    <property type="nucleotide sequence ID" value="NZ_JAIWJY010000020.1"/>
</dbReference>
<dbReference type="InterPro" id="IPR006530">
    <property type="entry name" value="YD"/>
</dbReference>
<gene>
    <name evidence="1" type="ORF">LCI24_16795</name>
</gene>
<proteinExistence type="predicted"/>
<reference evidence="1" key="1">
    <citation type="submission" date="2021-09" db="EMBL/GenBank/DDBJ databases">
        <authorList>
            <person name="Smyrli M."/>
        </authorList>
    </citation>
    <scope>NUCLEOTIDE SEQUENCE</scope>
    <source>
        <strain evidence="1">LAR25</strain>
    </source>
</reference>
<dbReference type="EMBL" id="JAIWJY010000020">
    <property type="protein sequence ID" value="MDE1208452.1"/>
    <property type="molecule type" value="Genomic_DNA"/>
</dbReference>